<dbReference type="Proteomes" id="UP001159364">
    <property type="component" value="Linkage Group LG03"/>
</dbReference>
<dbReference type="InterPro" id="IPR018202">
    <property type="entry name" value="Ser_caboxypep_ser_AS"/>
</dbReference>
<keyword evidence="7" id="KW-0325">Glycoprotein</keyword>
<comment type="similarity">
    <text evidence="2 8">Belongs to the peptidase S10 family.</text>
</comment>
<dbReference type="SUPFAM" id="SSF53474">
    <property type="entry name" value="alpha/beta-Hydrolases"/>
    <property type="match status" value="1"/>
</dbReference>
<keyword evidence="8" id="KW-0732">Signal</keyword>
<dbReference type="FunFam" id="3.40.50.1820:FF:000163">
    <property type="entry name" value="Carboxypeptidase"/>
    <property type="match status" value="1"/>
</dbReference>
<proteinExistence type="inferred from homology"/>
<dbReference type="InterPro" id="IPR029058">
    <property type="entry name" value="AB_hydrolase_fold"/>
</dbReference>
<evidence type="ECO:0000256" key="6">
    <source>
        <dbReference type="ARBA" id="ARBA00022801"/>
    </source>
</evidence>
<keyword evidence="3" id="KW-0964">Secreted</keyword>
<evidence type="ECO:0000313" key="9">
    <source>
        <dbReference type="EMBL" id="KAJ8769272.1"/>
    </source>
</evidence>
<sequence length="455" mass="50570">MRSLMCLMAALSSSLLLLFLCLIQDHISFASSESVFPKEALPTKSGYLPVGSWSNSAIFYTFYEAQNSTSPLSETPLLIWLQGGPGCSSMIGNFLELGPYRIVEPRKPNMSHHLLQRNSGSWNRIFGLVFLDNPIGVGFSVASNPEVIPRDQHSVAKHLFAAITGFIDSDPNFKNRPLYITGESYGGKYVPAIGFHILMKNKVLPVSKQVNLKGVAIGNGLTDPVTQVKVHADNLYYSGFINEKQKFELEAAQWKVVKLIEMGLWSEATDARREVLHKIETMTGLATLLDYTRMVPYGTDFVTKFLRSEEIKKAIGANASIDFESCSDAVGAALSADVMKSVKYMVEFLVKETKVLLYQGHHDLQDGVVSTEAWVRTMRWEGIGKFLLADRKIWKVNGLLAGYVQKWRSLSHAIVLGAGHLVPTDQSLHSQAMIEDWVLEKGMFANKEEGDTARL</sequence>
<evidence type="ECO:0000256" key="4">
    <source>
        <dbReference type="ARBA" id="ARBA00022645"/>
    </source>
</evidence>
<evidence type="ECO:0000256" key="7">
    <source>
        <dbReference type="ARBA" id="ARBA00023180"/>
    </source>
</evidence>
<feature type="chain" id="PRO_5043100031" description="Carboxypeptidase" evidence="8">
    <location>
        <begin position="31"/>
        <end position="455"/>
    </location>
</feature>
<comment type="subcellular location">
    <subcellularLocation>
        <location evidence="1">Secreted</location>
    </subcellularLocation>
</comment>
<gene>
    <name evidence="9" type="ORF">K2173_002201</name>
</gene>
<dbReference type="PANTHER" id="PTHR11802:SF454">
    <property type="entry name" value="SERINE CARBOXYPEPTIDASE-LIKE 50"/>
    <property type="match status" value="1"/>
</dbReference>
<evidence type="ECO:0000313" key="10">
    <source>
        <dbReference type="Proteomes" id="UP001159364"/>
    </source>
</evidence>
<dbReference type="EC" id="3.4.16.-" evidence="8"/>
<dbReference type="Gene3D" id="3.40.50.1820">
    <property type="entry name" value="alpha/beta hydrolase"/>
    <property type="match status" value="1"/>
</dbReference>
<dbReference type="GO" id="GO:0005576">
    <property type="term" value="C:extracellular region"/>
    <property type="evidence" value="ECO:0007669"/>
    <property type="project" value="UniProtKB-SubCell"/>
</dbReference>
<evidence type="ECO:0000256" key="8">
    <source>
        <dbReference type="RuleBase" id="RU361156"/>
    </source>
</evidence>
<dbReference type="GO" id="GO:0004185">
    <property type="term" value="F:serine-type carboxypeptidase activity"/>
    <property type="evidence" value="ECO:0007669"/>
    <property type="project" value="UniProtKB-UniRule"/>
</dbReference>
<dbReference type="GO" id="GO:0006508">
    <property type="term" value="P:proteolysis"/>
    <property type="evidence" value="ECO:0007669"/>
    <property type="project" value="UniProtKB-KW"/>
</dbReference>
<dbReference type="PROSITE" id="PS00131">
    <property type="entry name" value="CARBOXYPEPT_SER_SER"/>
    <property type="match status" value="1"/>
</dbReference>
<comment type="caution">
    <text evidence="9">The sequence shown here is derived from an EMBL/GenBank/DDBJ whole genome shotgun (WGS) entry which is preliminary data.</text>
</comment>
<protein>
    <recommendedName>
        <fullName evidence="8">Carboxypeptidase</fullName>
        <ecNumber evidence="8">3.4.16.-</ecNumber>
    </recommendedName>
</protein>
<evidence type="ECO:0000256" key="5">
    <source>
        <dbReference type="ARBA" id="ARBA00022670"/>
    </source>
</evidence>
<dbReference type="EMBL" id="JAIWQS010000003">
    <property type="protein sequence ID" value="KAJ8769272.1"/>
    <property type="molecule type" value="Genomic_DNA"/>
</dbReference>
<dbReference type="InterPro" id="IPR001563">
    <property type="entry name" value="Peptidase_S10"/>
</dbReference>
<organism evidence="9 10">
    <name type="scientific">Erythroxylum novogranatense</name>
    <dbReference type="NCBI Taxonomy" id="1862640"/>
    <lineage>
        <taxon>Eukaryota</taxon>
        <taxon>Viridiplantae</taxon>
        <taxon>Streptophyta</taxon>
        <taxon>Embryophyta</taxon>
        <taxon>Tracheophyta</taxon>
        <taxon>Spermatophyta</taxon>
        <taxon>Magnoliopsida</taxon>
        <taxon>eudicotyledons</taxon>
        <taxon>Gunneridae</taxon>
        <taxon>Pentapetalae</taxon>
        <taxon>rosids</taxon>
        <taxon>fabids</taxon>
        <taxon>Malpighiales</taxon>
        <taxon>Erythroxylaceae</taxon>
        <taxon>Erythroxylum</taxon>
    </lineage>
</organism>
<keyword evidence="10" id="KW-1185">Reference proteome</keyword>
<keyword evidence="4 8" id="KW-0121">Carboxypeptidase</keyword>
<reference evidence="9 10" key="1">
    <citation type="submission" date="2021-09" db="EMBL/GenBank/DDBJ databases">
        <title>Genomic insights and catalytic innovation underlie evolution of tropane alkaloids biosynthesis.</title>
        <authorList>
            <person name="Wang Y.-J."/>
            <person name="Tian T."/>
            <person name="Huang J.-P."/>
            <person name="Huang S.-X."/>
        </authorList>
    </citation>
    <scope>NUCLEOTIDE SEQUENCE [LARGE SCALE GENOMIC DNA]</scope>
    <source>
        <strain evidence="9">KIB-2018</strain>
        <tissue evidence="9">Leaf</tissue>
    </source>
</reference>
<name>A0AAV8TQP7_9ROSI</name>
<keyword evidence="5 8" id="KW-0645">Protease</keyword>
<evidence type="ECO:0000256" key="3">
    <source>
        <dbReference type="ARBA" id="ARBA00022525"/>
    </source>
</evidence>
<evidence type="ECO:0000256" key="1">
    <source>
        <dbReference type="ARBA" id="ARBA00004613"/>
    </source>
</evidence>
<feature type="signal peptide" evidence="8">
    <location>
        <begin position="1"/>
        <end position="30"/>
    </location>
</feature>
<keyword evidence="6 8" id="KW-0378">Hydrolase</keyword>
<dbReference type="AlphaFoldDB" id="A0AAV8TQP7"/>
<dbReference type="Pfam" id="PF00450">
    <property type="entry name" value="Peptidase_S10"/>
    <property type="match status" value="1"/>
</dbReference>
<dbReference type="PANTHER" id="PTHR11802">
    <property type="entry name" value="SERINE PROTEASE FAMILY S10 SERINE CARBOXYPEPTIDASE"/>
    <property type="match status" value="1"/>
</dbReference>
<evidence type="ECO:0000256" key="2">
    <source>
        <dbReference type="ARBA" id="ARBA00009431"/>
    </source>
</evidence>
<accession>A0AAV8TQP7</accession>
<dbReference type="PROSITE" id="PS00560">
    <property type="entry name" value="CARBOXYPEPT_SER_HIS"/>
    <property type="match status" value="1"/>
</dbReference>
<dbReference type="InterPro" id="IPR033124">
    <property type="entry name" value="Ser_caboxypep_his_AS"/>
</dbReference>
<dbReference type="PRINTS" id="PR00724">
    <property type="entry name" value="CRBOXYPTASEC"/>
</dbReference>